<dbReference type="Proteomes" id="UP001140513">
    <property type="component" value="Unassembled WGS sequence"/>
</dbReference>
<organism evidence="1 2">
    <name type="scientific">Didymosphaeria variabile</name>
    <dbReference type="NCBI Taxonomy" id="1932322"/>
    <lineage>
        <taxon>Eukaryota</taxon>
        <taxon>Fungi</taxon>
        <taxon>Dikarya</taxon>
        <taxon>Ascomycota</taxon>
        <taxon>Pezizomycotina</taxon>
        <taxon>Dothideomycetes</taxon>
        <taxon>Pleosporomycetidae</taxon>
        <taxon>Pleosporales</taxon>
        <taxon>Massarineae</taxon>
        <taxon>Didymosphaeriaceae</taxon>
        <taxon>Didymosphaeria</taxon>
    </lineage>
</organism>
<gene>
    <name evidence="1" type="ORF">N0V89_003440</name>
</gene>
<keyword evidence="2" id="KW-1185">Reference proteome</keyword>
<evidence type="ECO:0000313" key="2">
    <source>
        <dbReference type="Proteomes" id="UP001140513"/>
    </source>
</evidence>
<proteinExistence type="predicted"/>
<protein>
    <submittedName>
        <fullName evidence="1">Uncharacterized protein</fullName>
    </submittedName>
</protein>
<comment type="caution">
    <text evidence="1">The sequence shown here is derived from an EMBL/GenBank/DDBJ whole genome shotgun (WGS) entry which is preliminary data.</text>
</comment>
<accession>A0A9W8XNE1</accession>
<sequence length="159" mass="17336">MLLALLSIFIFSSAAPTHKDDNGRVLVRTDAANNTQGLNTTDVTLYKIFKSEETSAIQFKPSVDTTPGPGKTALCSWTNFRGDCLWVDANVGCVALYMYGGLTGLPTVRSIRPDVGYTCAIYSDFGCRRTNLLAFANHQGIVDLKTITGRPESARCFWA</sequence>
<dbReference type="RefSeq" id="XP_056072550.1">
    <property type="nucleotide sequence ID" value="XM_056212242.1"/>
</dbReference>
<evidence type="ECO:0000313" key="1">
    <source>
        <dbReference type="EMBL" id="KAJ4355424.1"/>
    </source>
</evidence>
<dbReference type="EMBL" id="JAPEUX010000003">
    <property type="protein sequence ID" value="KAJ4355424.1"/>
    <property type="molecule type" value="Genomic_DNA"/>
</dbReference>
<dbReference type="AlphaFoldDB" id="A0A9W8XNE1"/>
<dbReference type="GeneID" id="80906970"/>
<reference evidence="1" key="1">
    <citation type="submission" date="2022-10" db="EMBL/GenBank/DDBJ databases">
        <title>Tapping the CABI collections for fungal endophytes: first genome assemblies for Collariella, Neodidymelliopsis, Ascochyta clinopodiicola, Didymella pomorum, Didymosphaeria variabile, Neocosmospora piperis and Neocucurbitaria cava.</title>
        <authorList>
            <person name="Hill R."/>
        </authorList>
    </citation>
    <scope>NUCLEOTIDE SEQUENCE</scope>
    <source>
        <strain evidence="1">IMI 356815</strain>
    </source>
</reference>
<name>A0A9W8XNE1_9PLEO</name>